<name>A0AAW1BG87_CROAD</name>
<dbReference type="FunFam" id="2.60.40.60:FF:000062">
    <property type="entry name" value="Calsyntenin 3"/>
    <property type="match status" value="1"/>
</dbReference>
<dbReference type="FunFam" id="2.60.120.200:FF:000029">
    <property type="entry name" value="Calsyntenin 2"/>
    <property type="match status" value="1"/>
</dbReference>
<dbReference type="GO" id="GO:0009986">
    <property type="term" value="C:cell surface"/>
    <property type="evidence" value="ECO:0007669"/>
    <property type="project" value="TreeGrafter"/>
</dbReference>
<comment type="caution">
    <text evidence="25">The sequence shown here is derived from an EMBL/GenBank/DDBJ whole genome shotgun (WGS) entry which is preliminary data.</text>
</comment>
<dbReference type="PRINTS" id="PR00205">
    <property type="entry name" value="CADHERIN"/>
</dbReference>
<feature type="domain" description="Cadherin" evidence="24">
    <location>
        <begin position="72"/>
        <end position="191"/>
    </location>
</feature>
<keyword evidence="26" id="KW-1185">Reference proteome</keyword>
<dbReference type="GO" id="GO:0007156">
    <property type="term" value="P:homophilic cell adhesion via plasma membrane adhesion molecules"/>
    <property type="evidence" value="ECO:0007669"/>
    <property type="project" value="InterPro"/>
</dbReference>
<dbReference type="GO" id="GO:0030425">
    <property type="term" value="C:dendrite"/>
    <property type="evidence" value="ECO:0007669"/>
    <property type="project" value="UniProtKB-SubCell"/>
</dbReference>
<evidence type="ECO:0000256" key="7">
    <source>
        <dbReference type="ARBA" id="ARBA00022737"/>
    </source>
</evidence>
<evidence type="ECO:0000256" key="13">
    <source>
        <dbReference type="ARBA" id="ARBA00023034"/>
    </source>
</evidence>
<dbReference type="Gene3D" id="2.60.120.200">
    <property type="match status" value="1"/>
</dbReference>
<keyword evidence="12" id="KW-0770">Synapse</keyword>
<proteinExistence type="inferred from homology"/>
<accession>A0AAW1BG87</accession>
<dbReference type="GO" id="GO:0050806">
    <property type="term" value="P:positive regulation of synaptic transmission"/>
    <property type="evidence" value="ECO:0007669"/>
    <property type="project" value="TreeGrafter"/>
</dbReference>
<protein>
    <recommendedName>
        <fullName evidence="20">Calsyntenin-2</fullName>
    </recommendedName>
</protein>
<feature type="compositionally biased region" description="Acidic residues" evidence="22">
    <location>
        <begin position="860"/>
        <end position="869"/>
    </location>
</feature>
<dbReference type="FunFam" id="2.60.40.60:FF:000025">
    <property type="entry name" value="Calsyntenin 1"/>
    <property type="match status" value="1"/>
</dbReference>
<evidence type="ECO:0000256" key="4">
    <source>
        <dbReference type="ARBA" id="ARBA00022475"/>
    </source>
</evidence>
<keyword evidence="5 23" id="KW-0812">Transmembrane</keyword>
<evidence type="ECO:0000256" key="6">
    <source>
        <dbReference type="ARBA" id="ARBA00022729"/>
    </source>
</evidence>
<dbReference type="Gene3D" id="2.60.40.60">
    <property type="entry name" value="Cadherins"/>
    <property type="match status" value="2"/>
</dbReference>
<dbReference type="SUPFAM" id="SSF49313">
    <property type="entry name" value="Cadherin-like"/>
    <property type="match status" value="2"/>
</dbReference>
<evidence type="ECO:0000256" key="14">
    <source>
        <dbReference type="ARBA" id="ARBA00023136"/>
    </source>
</evidence>
<dbReference type="SUPFAM" id="SSF49899">
    <property type="entry name" value="Concanavalin A-like lectins/glucanases"/>
    <property type="match status" value="1"/>
</dbReference>
<dbReference type="Pfam" id="PF00028">
    <property type="entry name" value="Cadherin"/>
    <property type="match status" value="1"/>
</dbReference>
<keyword evidence="8" id="KW-0256">Endoplasmic reticulum</keyword>
<dbReference type="InterPro" id="IPR045588">
    <property type="entry name" value="CLSTN_C"/>
</dbReference>
<feature type="domain" description="Cadherin" evidence="24">
    <location>
        <begin position="8"/>
        <end position="71"/>
    </location>
</feature>
<dbReference type="Proteomes" id="UP001474421">
    <property type="component" value="Unassembled WGS sequence"/>
</dbReference>
<dbReference type="CDD" id="cd11304">
    <property type="entry name" value="Cadherin_repeat"/>
    <property type="match status" value="2"/>
</dbReference>
<evidence type="ECO:0000256" key="9">
    <source>
        <dbReference type="ARBA" id="ARBA00022837"/>
    </source>
</evidence>
<dbReference type="SMART" id="SM00112">
    <property type="entry name" value="CA"/>
    <property type="match status" value="2"/>
</dbReference>
<evidence type="ECO:0000256" key="19">
    <source>
        <dbReference type="ARBA" id="ARBA00035015"/>
    </source>
</evidence>
<evidence type="ECO:0000256" key="10">
    <source>
        <dbReference type="ARBA" id="ARBA00022889"/>
    </source>
</evidence>
<evidence type="ECO:0000256" key="5">
    <source>
        <dbReference type="ARBA" id="ARBA00022692"/>
    </source>
</evidence>
<dbReference type="GO" id="GO:0051965">
    <property type="term" value="P:positive regulation of synapse assembly"/>
    <property type="evidence" value="ECO:0007669"/>
    <property type="project" value="TreeGrafter"/>
</dbReference>
<evidence type="ECO:0000256" key="11">
    <source>
        <dbReference type="ARBA" id="ARBA00022989"/>
    </source>
</evidence>
<comment type="subcellular location">
    <subcellularLocation>
        <location evidence="2">Cell projection</location>
        <location evidence="2">Dendrite</location>
    </subcellularLocation>
    <subcellularLocation>
        <location evidence="1">Endoplasmic reticulum membrane</location>
        <topology evidence="1">Single-pass type I membrane protein</topology>
    </subcellularLocation>
    <subcellularLocation>
        <location evidence="3">Golgi apparatus membrane</location>
        <topology evidence="3">Single-pass type I membrane protein</topology>
    </subcellularLocation>
    <subcellularLocation>
        <location evidence="18">Postsynaptic cell membrane</location>
        <topology evidence="18">Single-pass type I membrane protein</topology>
    </subcellularLocation>
</comment>
<dbReference type="Pfam" id="PF19699">
    <property type="entry name" value="CLSTN_C"/>
    <property type="match status" value="1"/>
</dbReference>
<dbReference type="PANTHER" id="PTHR14139:SF3">
    <property type="entry name" value="CALSYNTENIN-2"/>
    <property type="match status" value="1"/>
</dbReference>
<dbReference type="InterPro" id="IPR002126">
    <property type="entry name" value="Cadherin-like_dom"/>
</dbReference>
<keyword evidence="11 23" id="KW-1133">Transmembrane helix</keyword>
<evidence type="ECO:0000256" key="20">
    <source>
        <dbReference type="ARBA" id="ARBA00069677"/>
    </source>
</evidence>
<evidence type="ECO:0000256" key="18">
    <source>
        <dbReference type="ARBA" id="ARBA00035006"/>
    </source>
</evidence>
<feature type="region of interest" description="Disordered" evidence="22">
    <location>
        <begin position="800"/>
        <end position="869"/>
    </location>
</feature>
<keyword evidence="15" id="KW-0325">Glycoprotein</keyword>
<organism evidence="25 26">
    <name type="scientific">Crotalus adamanteus</name>
    <name type="common">Eastern diamondback rattlesnake</name>
    <dbReference type="NCBI Taxonomy" id="8729"/>
    <lineage>
        <taxon>Eukaryota</taxon>
        <taxon>Metazoa</taxon>
        <taxon>Chordata</taxon>
        <taxon>Craniata</taxon>
        <taxon>Vertebrata</taxon>
        <taxon>Euteleostomi</taxon>
        <taxon>Lepidosauria</taxon>
        <taxon>Squamata</taxon>
        <taxon>Bifurcata</taxon>
        <taxon>Unidentata</taxon>
        <taxon>Episquamata</taxon>
        <taxon>Toxicofera</taxon>
        <taxon>Serpentes</taxon>
        <taxon>Colubroidea</taxon>
        <taxon>Viperidae</taxon>
        <taxon>Crotalinae</taxon>
        <taxon>Crotalus</taxon>
    </lineage>
</organism>
<evidence type="ECO:0000313" key="26">
    <source>
        <dbReference type="Proteomes" id="UP001474421"/>
    </source>
</evidence>
<dbReference type="EMBL" id="JAOTOJ010000005">
    <property type="protein sequence ID" value="KAK9401125.1"/>
    <property type="molecule type" value="Genomic_DNA"/>
</dbReference>
<reference evidence="25 26" key="1">
    <citation type="journal article" date="2024" name="Proc. Natl. Acad. Sci. U.S.A.">
        <title>The genetic regulatory architecture and epigenomic basis for age-related changes in rattlesnake venom.</title>
        <authorList>
            <person name="Hogan M.P."/>
            <person name="Holding M.L."/>
            <person name="Nystrom G.S."/>
            <person name="Colston T.J."/>
            <person name="Bartlett D.A."/>
            <person name="Mason A.J."/>
            <person name="Ellsworth S.A."/>
            <person name="Rautsaw R.M."/>
            <person name="Lawrence K.C."/>
            <person name="Strickland J.L."/>
            <person name="He B."/>
            <person name="Fraser P."/>
            <person name="Margres M.J."/>
            <person name="Gilbert D.M."/>
            <person name="Gibbs H.L."/>
            <person name="Parkinson C.L."/>
            <person name="Rokyta D.R."/>
        </authorList>
    </citation>
    <scope>NUCLEOTIDE SEQUENCE [LARGE SCALE GENOMIC DNA]</scope>
    <source>
        <strain evidence="25">DRR0105</strain>
    </source>
</reference>
<evidence type="ECO:0000259" key="24">
    <source>
        <dbReference type="PROSITE" id="PS50268"/>
    </source>
</evidence>
<dbReference type="AlphaFoldDB" id="A0AAW1BG87"/>
<evidence type="ECO:0000256" key="21">
    <source>
        <dbReference type="PROSITE-ProRule" id="PRU00043"/>
    </source>
</evidence>
<dbReference type="GO" id="GO:0000139">
    <property type="term" value="C:Golgi membrane"/>
    <property type="evidence" value="ECO:0007669"/>
    <property type="project" value="UniProtKB-SubCell"/>
</dbReference>
<keyword evidence="14 23" id="KW-0472">Membrane</keyword>
<keyword evidence="4" id="KW-1003">Cell membrane</keyword>
<evidence type="ECO:0000256" key="23">
    <source>
        <dbReference type="SAM" id="Phobius"/>
    </source>
</evidence>
<dbReference type="PANTHER" id="PTHR14139">
    <property type="entry name" value="CALSYNTENIN"/>
    <property type="match status" value="1"/>
</dbReference>
<dbReference type="InterPro" id="IPR015919">
    <property type="entry name" value="Cadherin-like_sf"/>
</dbReference>
<evidence type="ECO:0000256" key="17">
    <source>
        <dbReference type="ARBA" id="ARBA00023273"/>
    </source>
</evidence>
<evidence type="ECO:0000256" key="22">
    <source>
        <dbReference type="SAM" id="MobiDB-lite"/>
    </source>
</evidence>
<evidence type="ECO:0000256" key="16">
    <source>
        <dbReference type="ARBA" id="ARBA00023257"/>
    </source>
</evidence>
<evidence type="ECO:0000256" key="2">
    <source>
        <dbReference type="ARBA" id="ARBA00004279"/>
    </source>
</evidence>
<keyword evidence="13" id="KW-0333">Golgi apparatus</keyword>
<dbReference type="PROSITE" id="PS50268">
    <property type="entry name" value="CADHERIN_2"/>
    <property type="match status" value="2"/>
</dbReference>
<evidence type="ECO:0000313" key="25">
    <source>
        <dbReference type="EMBL" id="KAK9401125.1"/>
    </source>
</evidence>
<comment type="similarity">
    <text evidence="19">Belongs to the calsyntenin family.</text>
</comment>
<evidence type="ECO:0000256" key="12">
    <source>
        <dbReference type="ARBA" id="ARBA00023018"/>
    </source>
</evidence>
<keyword evidence="9 21" id="KW-0106">Calcium</keyword>
<dbReference type="InterPro" id="IPR013320">
    <property type="entry name" value="ConA-like_dom_sf"/>
</dbReference>
<feature type="transmembrane region" description="Helical" evidence="23">
    <location>
        <begin position="746"/>
        <end position="767"/>
    </location>
</feature>
<keyword evidence="6" id="KW-0732">Signal</keyword>
<evidence type="ECO:0000256" key="15">
    <source>
        <dbReference type="ARBA" id="ARBA00023180"/>
    </source>
</evidence>
<keyword evidence="16" id="KW-0628">Postsynaptic cell membrane</keyword>
<dbReference type="GO" id="GO:0005789">
    <property type="term" value="C:endoplasmic reticulum membrane"/>
    <property type="evidence" value="ECO:0007669"/>
    <property type="project" value="UniProtKB-SubCell"/>
</dbReference>
<sequence length="869" mass="98667">MPFEAVVLNKTSGEGQLQARSPIDCELQKEYTFIIQAYDCGTGPSGTNWKKSHKAVVHIQVKDANEFAPAFKEASYKATVTEGKIYDSVLQVEAMDEDCSPQYSQICNYEIVTTDVPFAIDRNGNIRNTEKLSYDKEHQYEIMVTAFDCGQKRATEDVLVRVEVKPVCKPGWQGWKRHIEYKPGSGSIPLFPIIHLETCDGLVSSIHATVELQTNYIGKGCDRETYSEKSLQKLCGASSGAIDLLPIHSTTNNWTAGLLMDSNDMVFKFDGKQGAKIPDGIVPKNLTDHFTITMWMKHGPSPGLRAEKETILCNSDKTEMNRHHYALYVHNCRLVFLLRKDFDQADTFRPAEFHWKLDQICDKEWHYYVVNVEFPVATLYMDGTTYEPYLVTNDWPIHPSHIAMQLTVGACWQGGEVTKPRFAQYFHGSLASLTIRPGKIKSQKVISCLQACKEGLDINSLESLGQGIKYHFNPSQSVLVIEGDDIENINQALQKVSYINSRQFPTSGIRRLKVSSKVQCFGEDTCISIPDLDAYVMVLQAKEPKITITGMDHFARPATQFEHERGVILLQDVRIVSTLSKMEHPSDLKETVTRAHKPVLLEKIDHNLDFCDILVIGSELDPKQECLELDKKDLQGKHIEATNSTAGYSIYGVDTMKNYEKVLRQIRYRNWDTSSFSDRKFRIKCSELNGRYTSNEFNLEVNILHNSNSNSMEYANLIIKEPQFLQSVHHPEESTNNIQGSVLPSMATIIIVICVSVLVFIIALGVYRIHSTCHHTSKEHETNKENEMDWDDSALTITINPMEKYEEPCGEEESDEEEIEDEDDTTSTESDETEEEEEEEEEEAIGNKGDQQNTTRQDQLEWDDSTLPY</sequence>
<dbReference type="GO" id="GO:0005509">
    <property type="term" value="F:calcium ion binding"/>
    <property type="evidence" value="ECO:0007669"/>
    <property type="project" value="UniProtKB-UniRule"/>
</dbReference>
<evidence type="ECO:0000256" key="3">
    <source>
        <dbReference type="ARBA" id="ARBA00004614"/>
    </source>
</evidence>
<evidence type="ECO:0000256" key="1">
    <source>
        <dbReference type="ARBA" id="ARBA00004115"/>
    </source>
</evidence>
<dbReference type="GO" id="GO:0045211">
    <property type="term" value="C:postsynaptic membrane"/>
    <property type="evidence" value="ECO:0007669"/>
    <property type="project" value="UniProtKB-SubCell"/>
</dbReference>
<keyword evidence="10" id="KW-0130">Cell adhesion</keyword>
<keyword evidence="17" id="KW-0966">Cell projection</keyword>
<keyword evidence="7" id="KW-0677">Repeat</keyword>
<feature type="compositionally biased region" description="Acidic residues" evidence="22">
    <location>
        <begin position="808"/>
        <end position="844"/>
    </location>
</feature>
<gene>
    <name evidence="25" type="ORF">NXF25_011839</name>
</gene>
<evidence type="ECO:0000256" key="8">
    <source>
        <dbReference type="ARBA" id="ARBA00022824"/>
    </source>
</evidence>